<sequence>MTLNLMSKALVYSVPVIFLVSLADPAAADDCSTGIDRVQAQLDAVLARRAAAGPTAKQSDFATMRRQPTPETVARAEAETGSWQGAPKAVAALQNARDARARGDQRSCLEALESARSVIREAN</sequence>
<evidence type="ECO:0000313" key="2">
    <source>
        <dbReference type="Proteomes" id="UP000194137"/>
    </source>
</evidence>
<keyword evidence="2" id="KW-1185">Reference proteome</keyword>
<dbReference type="Proteomes" id="UP000194137">
    <property type="component" value="Chromosome"/>
</dbReference>
<organism evidence="1 2">
    <name type="scientific">Pseudorhodoplanes sinuspersici</name>
    <dbReference type="NCBI Taxonomy" id="1235591"/>
    <lineage>
        <taxon>Bacteria</taxon>
        <taxon>Pseudomonadati</taxon>
        <taxon>Pseudomonadota</taxon>
        <taxon>Alphaproteobacteria</taxon>
        <taxon>Hyphomicrobiales</taxon>
        <taxon>Pseudorhodoplanes</taxon>
    </lineage>
</organism>
<gene>
    <name evidence="1" type="ORF">CAK95_15490</name>
</gene>
<dbReference type="AlphaFoldDB" id="A0A1W6ZT75"/>
<protein>
    <submittedName>
        <fullName evidence="1">Uncharacterized protein</fullName>
    </submittedName>
</protein>
<dbReference type="EMBL" id="CP021112">
    <property type="protein sequence ID" value="ARQ00321.1"/>
    <property type="molecule type" value="Genomic_DNA"/>
</dbReference>
<proteinExistence type="predicted"/>
<name>A0A1W6ZT75_9HYPH</name>
<reference evidence="1 2" key="1">
    <citation type="submission" date="2017-05" db="EMBL/GenBank/DDBJ databases">
        <title>Full genome sequence of Pseudorhodoplanes sinuspersici.</title>
        <authorList>
            <person name="Dastgheib S.M.M."/>
            <person name="Shavandi M."/>
            <person name="Tirandaz H."/>
        </authorList>
    </citation>
    <scope>NUCLEOTIDE SEQUENCE [LARGE SCALE GENOMIC DNA]</scope>
    <source>
        <strain evidence="1 2">RIPI110</strain>
    </source>
</reference>
<dbReference type="RefSeq" id="WP_086088716.1">
    <property type="nucleotide sequence ID" value="NZ_CP021112.1"/>
</dbReference>
<evidence type="ECO:0000313" key="1">
    <source>
        <dbReference type="EMBL" id="ARQ00321.1"/>
    </source>
</evidence>
<dbReference type="KEGG" id="psin:CAK95_15490"/>
<accession>A0A1W6ZT75</accession>